<dbReference type="AlphaFoldDB" id="A0A1W6AAU8"/>
<evidence type="ECO:0008006" key="3">
    <source>
        <dbReference type="Google" id="ProtNLM"/>
    </source>
</evidence>
<proteinExistence type="predicted"/>
<protein>
    <recommendedName>
        <fullName evidence="3">DUF3992 domain-containing protein</fullName>
    </recommendedName>
</protein>
<dbReference type="EMBL" id="CP020743">
    <property type="protein sequence ID" value="ARJ22968.1"/>
    <property type="molecule type" value="Genomic_DNA"/>
</dbReference>
<accession>A0A1W6AAU8</accession>
<organism evidence="1 2">
    <name type="scientific">Bacillus mycoides</name>
    <dbReference type="NCBI Taxonomy" id="1405"/>
    <lineage>
        <taxon>Bacteria</taxon>
        <taxon>Bacillati</taxon>
        <taxon>Bacillota</taxon>
        <taxon>Bacilli</taxon>
        <taxon>Bacillales</taxon>
        <taxon>Bacillaceae</taxon>
        <taxon>Bacillus</taxon>
        <taxon>Bacillus cereus group</taxon>
    </lineage>
</organism>
<reference evidence="1 2" key="1">
    <citation type="submission" date="2017-04" db="EMBL/GenBank/DDBJ databases">
        <title>The Characteristic of a Fine Plant Growth-Promoting Rhizobacteria Bacillus mycoides Gnyt1 and its Whole Genome Sequencing Analysis.</title>
        <authorList>
            <person name="Li J.H."/>
            <person name="Yao T."/>
        </authorList>
    </citation>
    <scope>NUCLEOTIDE SEQUENCE [LARGE SCALE GENOMIC DNA]</scope>
    <source>
        <strain evidence="1 2">Gnyt1</strain>
    </source>
</reference>
<evidence type="ECO:0000313" key="2">
    <source>
        <dbReference type="Proteomes" id="UP000192932"/>
    </source>
</evidence>
<sequence length="129" mass="15200">MGTSMVVNRYYKQEEQTENILPKLIEKKVKVEINSNEKKYIPIELGIYKYELRTIFIENTANNDYECTIFDKQKDGQIQYSSIKEKRTYDIINIPCDDKDQTKSCHLFIENFSNVPSLYTVVLKVTTLI</sequence>
<evidence type="ECO:0000313" key="1">
    <source>
        <dbReference type="EMBL" id="ARJ22968.1"/>
    </source>
</evidence>
<name>A0A1W6AAU8_BACMY</name>
<gene>
    <name evidence="1" type="ORF">B7492_18080</name>
</gene>
<dbReference type="RefSeq" id="WP_085311991.1">
    <property type="nucleotide sequence ID" value="NZ_CP020743.1"/>
</dbReference>
<dbReference type="Proteomes" id="UP000192932">
    <property type="component" value="Chromosome"/>
</dbReference>